<dbReference type="OrthoDB" id="167537at2759"/>
<sequence>MDVSEVEEAFLRGEWTQALRDSHNLLKLHQAKQDQALAASTLLSTDAERLLSVYLQAIFELDRSEDVDTATAIVNSFRPLPGGIALYYSRFLVAMNQRAMALESLNDLLASYAVNKATRCTIEEYIHAVELLALHVLLPGEGQKAAQKFVTKDRVLNDTFKRTFLQEIQNFDGEKKTVIFGKSPLTGQNSELARNSDFSPKSSGSTEPHNSKIQDDLSSYAMIGGTVVALAVTAAGTLVYRRKIQETVGTMMNAVSKGIIDAKYVLFEGRMGYVNNGIDLRRNGSFSFKSLVDGMENDARRLKYDACCKIRSMEASLADGGTKSGSKYSSSAVLVVVSDRFATM</sequence>
<dbReference type="KEGG" id="blac:94345998"/>
<name>A0A976IFA2_BRELC</name>
<gene>
    <name evidence="3" type="ORF">CCR75_002229</name>
</gene>
<comment type="caution">
    <text evidence="3">The sequence shown here is derived from an EMBL/GenBank/DDBJ whole genome shotgun (WGS) entry which is preliminary data.</text>
</comment>
<organism evidence="3 4">
    <name type="scientific">Bremia lactucae</name>
    <name type="common">Lettuce downy mildew</name>
    <dbReference type="NCBI Taxonomy" id="4779"/>
    <lineage>
        <taxon>Eukaryota</taxon>
        <taxon>Sar</taxon>
        <taxon>Stramenopiles</taxon>
        <taxon>Oomycota</taxon>
        <taxon>Peronosporomycetes</taxon>
        <taxon>Peronosporales</taxon>
        <taxon>Peronosporaceae</taxon>
        <taxon>Bremia</taxon>
    </lineage>
</organism>
<dbReference type="EMBL" id="SHOA02000010">
    <property type="protein sequence ID" value="TDH70198.1"/>
    <property type="molecule type" value="Genomic_DNA"/>
</dbReference>
<keyword evidence="2" id="KW-1133">Transmembrane helix</keyword>
<proteinExistence type="predicted"/>
<evidence type="ECO:0000256" key="1">
    <source>
        <dbReference type="SAM" id="MobiDB-lite"/>
    </source>
</evidence>
<evidence type="ECO:0000313" key="4">
    <source>
        <dbReference type="Proteomes" id="UP000294530"/>
    </source>
</evidence>
<accession>A0A976IFA2</accession>
<evidence type="ECO:0000256" key="2">
    <source>
        <dbReference type="SAM" id="Phobius"/>
    </source>
</evidence>
<reference evidence="3 4" key="1">
    <citation type="journal article" date="2021" name="Genome Biol.">
        <title>AFLAP: assembly-free linkage analysis pipeline using k-mers from genome sequencing data.</title>
        <authorList>
            <person name="Fletcher K."/>
            <person name="Zhang L."/>
            <person name="Gil J."/>
            <person name="Han R."/>
            <person name="Cavanaugh K."/>
            <person name="Michelmore R."/>
        </authorList>
    </citation>
    <scope>NUCLEOTIDE SEQUENCE [LARGE SCALE GENOMIC DNA]</scope>
    <source>
        <strain evidence="3 4">SF5</strain>
    </source>
</reference>
<keyword evidence="2" id="KW-0472">Membrane</keyword>
<dbReference type="AlphaFoldDB" id="A0A976IFA2"/>
<keyword evidence="4" id="KW-1185">Reference proteome</keyword>
<feature type="transmembrane region" description="Helical" evidence="2">
    <location>
        <begin position="220"/>
        <end position="240"/>
    </location>
</feature>
<keyword evidence="2" id="KW-0812">Transmembrane</keyword>
<evidence type="ECO:0000313" key="3">
    <source>
        <dbReference type="EMBL" id="TDH70198.1"/>
    </source>
</evidence>
<feature type="compositionally biased region" description="Polar residues" evidence="1">
    <location>
        <begin position="190"/>
        <end position="208"/>
    </location>
</feature>
<dbReference type="Proteomes" id="UP000294530">
    <property type="component" value="Unassembled WGS sequence"/>
</dbReference>
<feature type="region of interest" description="Disordered" evidence="1">
    <location>
        <begin position="190"/>
        <end position="211"/>
    </location>
</feature>
<dbReference type="GeneID" id="94345998"/>
<protein>
    <submittedName>
        <fullName evidence="3">Uncharacterized protein</fullName>
    </submittedName>
</protein>
<dbReference type="RefSeq" id="XP_067819697.1">
    <property type="nucleotide sequence ID" value="XM_067960327.1"/>
</dbReference>